<evidence type="ECO:0000313" key="5">
    <source>
        <dbReference type="EMBL" id="WRO23303.1"/>
    </source>
</evidence>
<keyword evidence="2" id="KW-0808">Transferase</keyword>
<dbReference type="InterPro" id="IPR008567">
    <property type="entry name" value="BKACE"/>
</dbReference>
<keyword evidence="6" id="KW-1185">Reference proteome</keyword>
<evidence type="ECO:0000256" key="3">
    <source>
        <dbReference type="ARBA" id="ARBA00022723"/>
    </source>
</evidence>
<gene>
    <name evidence="5" type="ORF">MFMK1_003160</name>
</gene>
<evidence type="ECO:0000256" key="1">
    <source>
        <dbReference type="ARBA" id="ARBA00001947"/>
    </source>
</evidence>
<comment type="cofactor">
    <cofactor evidence="1">
        <name>Zn(2+)</name>
        <dbReference type="ChEBI" id="CHEBI:29105"/>
    </cofactor>
</comment>
<protein>
    <submittedName>
        <fullName evidence="5">3-keto-5-aminohexanoate cleavage protein</fullName>
    </submittedName>
</protein>
<dbReference type="KEGG" id="dbc:MFMK1_003160"/>
<dbReference type="Proteomes" id="UP001329915">
    <property type="component" value="Chromosome"/>
</dbReference>
<dbReference type="Pfam" id="PF05853">
    <property type="entry name" value="BKACE"/>
    <property type="match status" value="1"/>
</dbReference>
<dbReference type="GO" id="GO:0043720">
    <property type="term" value="F:3-keto-5-aminohexanoate cleavage activity"/>
    <property type="evidence" value="ECO:0007669"/>
    <property type="project" value="InterPro"/>
</dbReference>
<proteinExistence type="predicted"/>
<dbReference type="Gene3D" id="3.20.20.70">
    <property type="entry name" value="Aldolase class I"/>
    <property type="match status" value="1"/>
</dbReference>
<evidence type="ECO:0000256" key="2">
    <source>
        <dbReference type="ARBA" id="ARBA00022679"/>
    </source>
</evidence>
<keyword evidence="3" id="KW-0479">Metal-binding</keyword>
<reference evidence="5 6" key="1">
    <citation type="submission" date="2023-04" db="EMBL/GenBank/DDBJ databases">
        <authorList>
            <person name="Hsu D."/>
        </authorList>
    </citation>
    <scope>NUCLEOTIDE SEQUENCE [LARGE SCALE GENOMIC DNA]</scope>
    <source>
        <strain evidence="5 6">MK1</strain>
    </source>
</reference>
<evidence type="ECO:0000256" key="4">
    <source>
        <dbReference type="ARBA" id="ARBA00022833"/>
    </source>
</evidence>
<dbReference type="InterPro" id="IPR013785">
    <property type="entry name" value="Aldolase_TIM"/>
</dbReference>
<name>A0AAU0UPR4_9FIRM</name>
<organism evidence="5 6">
    <name type="scientific">Metallumcola ferriviriculae</name>
    <dbReference type="NCBI Taxonomy" id="3039180"/>
    <lineage>
        <taxon>Bacteria</taxon>
        <taxon>Bacillati</taxon>
        <taxon>Bacillota</taxon>
        <taxon>Clostridia</taxon>
        <taxon>Neomoorellales</taxon>
        <taxon>Desulfitibacteraceae</taxon>
        <taxon>Metallumcola</taxon>
    </lineage>
</organism>
<dbReference type="EMBL" id="CP121694">
    <property type="protein sequence ID" value="WRO23303.1"/>
    <property type="molecule type" value="Genomic_DNA"/>
</dbReference>
<dbReference type="AlphaFoldDB" id="A0AAU0UPR4"/>
<sequence>MEQLIITAAVVGAELTEADTPYLPLSPREIAAEACRCCEAGAAVIHLHARDEFGVPTQDKEVYREIISLIKKHYDPIIQVSTGGAIGMTTAERLLPVELAPDMASLTPGTINFGEEVFYNPATLVAEFAAAMKEKGVKPELEIFDAAMVANAIQLEAEGLVPSPLHFDLVLGVPGALPAEMKNLLFLVNSLPADSTWSVAAIGRHQLPMAAAAIILGGHVRIGLEDNIYYRKGELSQGNVPLVQRVVRLAGEFERGIADAEKAKKILGIKRK</sequence>
<dbReference type="GO" id="GO:0046872">
    <property type="term" value="F:metal ion binding"/>
    <property type="evidence" value="ECO:0007669"/>
    <property type="project" value="UniProtKB-KW"/>
</dbReference>
<dbReference type="PANTHER" id="PTHR37418">
    <property type="entry name" value="3-KETO-5-AMINOHEXANOATE CLEAVAGE ENZYME-RELATED"/>
    <property type="match status" value="1"/>
</dbReference>
<keyword evidence="4" id="KW-0862">Zinc</keyword>
<dbReference type="PANTHER" id="PTHR37418:SF2">
    <property type="entry name" value="3-KETO-5-AMINOHEXANOATE CLEAVAGE ENZYME"/>
    <property type="match status" value="1"/>
</dbReference>
<dbReference type="RefSeq" id="WP_366922685.1">
    <property type="nucleotide sequence ID" value="NZ_CP121694.1"/>
</dbReference>
<evidence type="ECO:0000313" key="6">
    <source>
        <dbReference type="Proteomes" id="UP001329915"/>
    </source>
</evidence>
<accession>A0AAU0UPR4</accession>